<evidence type="ECO:0000256" key="3">
    <source>
        <dbReference type="ARBA" id="ARBA00022448"/>
    </source>
</evidence>
<comment type="caution">
    <text evidence="9">The sequence shown here is derived from an EMBL/GenBank/DDBJ whole genome shotgun (WGS) entry which is preliminary data.</text>
</comment>
<comment type="subcellular location">
    <subcellularLocation>
        <location evidence="1">Membrane</location>
        <topology evidence="1">Multi-pass membrane protein</topology>
    </subcellularLocation>
</comment>
<evidence type="ECO:0000256" key="1">
    <source>
        <dbReference type="ARBA" id="ARBA00004141"/>
    </source>
</evidence>
<evidence type="ECO:0000256" key="4">
    <source>
        <dbReference type="ARBA" id="ARBA00022544"/>
    </source>
</evidence>
<keyword evidence="4" id="KW-0309">Germination</keyword>
<evidence type="ECO:0000313" key="9">
    <source>
        <dbReference type="EMBL" id="PFK40687.1"/>
    </source>
</evidence>
<feature type="transmembrane region" description="Helical" evidence="8">
    <location>
        <begin position="42"/>
        <end position="63"/>
    </location>
</feature>
<dbReference type="Pfam" id="PF03845">
    <property type="entry name" value="Spore_permease"/>
    <property type="match status" value="1"/>
</dbReference>
<keyword evidence="7 8" id="KW-0472">Membrane</keyword>
<dbReference type="InterPro" id="IPR004761">
    <property type="entry name" value="Spore_GerAB"/>
</dbReference>
<dbReference type="GO" id="GO:0016020">
    <property type="term" value="C:membrane"/>
    <property type="evidence" value="ECO:0007669"/>
    <property type="project" value="UniProtKB-SubCell"/>
</dbReference>
<dbReference type="PANTHER" id="PTHR34975">
    <property type="entry name" value="SPORE GERMINATION PROTEIN A2"/>
    <property type="match status" value="1"/>
</dbReference>
<feature type="transmembrane region" description="Helical" evidence="8">
    <location>
        <begin position="12"/>
        <end position="30"/>
    </location>
</feature>
<evidence type="ECO:0000256" key="2">
    <source>
        <dbReference type="ARBA" id="ARBA00007998"/>
    </source>
</evidence>
<evidence type="ECO:0000256" key="6">
    <source>
        <dbReference type="ARBA" id="ARBA00022989"/>
    </source>
</evidence>
<organism evidence="9 10">
    <name type="scientific">Bacillus cereus</name>
    <dbReference type="NCBI Taxonomy" id="1396"/>
    <lineage>
        <taxon>Bacteria</taxon>
        <taxon>Bacillati</taxon>
        <taxon>Bacillota</taxon>
        <taxon>Bacilli</taxon>
        <taxon>Bacillales</taxon>
        <taxon>Bacillaceae</taxon>
        <taxon>Bacillus</taxon>
        <taxon>Bacillus cereus group</taxon>
    </lineage>
</organism>
<keyword evidence="6 8" id="KW-1133">Transmembrane helix</keyword>
<keyword evidence="5 8" id="KW-0812">Transmembrane</keyword>
<gene>
    <name evidence="9" type="ORF">COI93_13060</name>
</gene>
<evidence type="ECO:0000256" key="7">
    <source>
        <dbReference type="ARBA" id="ARBA00023136"/>
    </source>
</evidence>
<evidence type="ECO:0000313" key="10">
    <source>
        <dbReference type="Proteomes" id="UP000242656"/>
    </source>
</evidence>
<dbReference type="GO" id="GO:0009847">
    <property type="term" value="P:spore germination"/>
    <property type="evidence" value="ECO:0007669"/>
    <property type="project" value="InterPro"/>
</dbReference>
<feature type="transmembrane region" description="Helical" evidence="8">
    <location>
        <begin position="93"/>
        <end position="114"/>
    </location>
</feature>
<dbReference type="Gene3D" id="1.20.1740.10">
    <property type="entry name" value="Amino acid/polyamine transporter I"/>
    <property type="match status" value="1"/>
</dbReference>
<evidence type="ECO:0000256" key="8">
    <source>
        <dbReference type="SAM" id="Phobius"/>
    </source>
</evidence>
<protein>
    <submittedName>
        <fullName evidence="9">Spore gernimation protein GerK</fullName>
    </submittedName>
</protein>
<name>A0A2B0M933_BACCE</name>
<sequence>MISNQSKITLGQLTVFTIQCQIGVGILSLPNHLHPISKGGGWISTLIAGLVIQIIILLMWLLMKRFPGSTLYEIISIMFGNVLGKIFGLSYIFYFILIGMTITLNACSIIKIWILQATPWSIVLILFTVACSFVAYNTFKVIVRFYVMISILIVPMAFLIGLGLLDAEFSYIFPITEAGWWNIIRASKETITAMYGFEIMLIAYPFVHGSPTARLKAISVANGFVTIFYTFIVWICLIAFSPKQIELIPQPVIYLLRSLHLGIIDRADLIFIPIWMTTVVASIASYFYASSTGIGYIFKLEKHQKAVPITGLISFGIACFLNTPEELEAIAKFADHTTYIFIGILPFLFLLYALLRNKQGEETCYKE</sequence>
<dbReference type="NCBIfam" id="TIGR00912">
    <property type="entry name" value="2A0309"/>
    <property type="match status" value="1"/>
</dbReference>
<feature type="transmembrane region" description="Helical" evidence="8">
    <location>
        <begin position="190"/>
        <end position="207"/>
    </location>
</feature>
<proteinExistence type="inferred from homology"/>
<feature type="transmembrane region" description="Helical" evidence="8">
    <location>
        <begin position="219"/>
        <end position="240"/>
    </location>
</feature>
<dbReference type="PANTHER" id="PTHR34975:SF2">
    <property type="entry name" value="SPORE GERMINATION PROTEIN A2"/>
    <property type="match status" value="1"/>
</dbReference>
<feature type="transmembrane region" description="Helical" evidence="8">
    <location>
        <begin position="121"/>
        <end position="139"/>
    </location>
</feature>
<feature type="transmembrane region" description="Helical" evidence="8">
    <location>
        <begin position="270"/>
        <end position="294"/>
    </location>
</feature>
<dbReference type="EMBL" id="NUWN01000048">
    <property type="protein sequence ID" value="PFK40687.1"/>
    <property type="molecule type" value="Genomic_DNA"/>
</dbReference>
<feature type="transmembrane region" description="Helical" evidence="8">
    <location>
        <begin position="145"/>
        <end position="165"/>
    </location>
</feature>
<accession>A0A2B0M933</accession>
<reference evidence="9 10" key="1">
    <citation type="submission" date="2017-09" db="EMBL/GenBank/DDBJ databases">
        <title>Large-scale bioinformatics analysis of Bacillus genomes uncovers conserved roles of natural products in bacterial physiology.</title>
        <authorList>
            <consortium name="Agbiome Team Llc"/>
            <person name="Bleich R.M."/>
            <person name="Grubbs K.J."/>
            <person name="Santa Maria K.C."/>
            <person name="Allen S.E."/>
            <person name="Farag S."/>
            <person name="Shank E.A."/>
            <person name="Bowers A."/>
        </authorList>
    </citation>
    <scope>NUCLEOTIDE SEQUENCE [LARGE SCALE GENOMIC DNA]</scope>
    <source>
        <strain evidence="9 10">AFS083043</strain>
    </source>
</reference>
<comment type="similarity">
    <text evidence="2">Belongs to the amino acid-polyamine-organocation (APC) superfamily. Spore germination protein (SGP) (TC 2.A.3.9) family.</text>
</comment>
<feature type="transmembrane region" description="Helical" evidence="8">
    <location>
        <begin position="336"/>
        <end position="355"/>
    </location>
</feature>
<dbReference type="RefSeq" id="WP_098491156.1">
    <property type="nucleotide sequence ID" value="NZ_NUWN01000048.1"/>
</dbReference>
<evidence type="ECO:0000256" key="5">
    <source>
        <dbReference type="ARBA" id="ARBA00022692"/>
    </source>
</evidence>
<dbReference type="Proteomes" id="UP000242656">
    <property type="component" value="Unassembled WGS sequence"/>
</dbReference>
<feature type="transmembrane region" description="Helical" evidence="8">
    <location>
        <begin position="306"/>
        <end position="324"/>
    </location>
</feature>
<dbReference type="AlphaFoldDB" id="A0A2B0M933"/>
<keyword evidence="3" id="KW-0813">Transport</keyword>